<sequence length="154" mass="17451">MAINRIARLAKPLPAPYAVVSTLGRHLHKHARHFLCGSHRVAIPLSVLPIVLRRNPRLLPIIIFEPASLTFGRLPRPHGWHAEPGECRTEGRTRKPCFHDIEHSAVLEPREEMVKDVPWVHFVAPARDVEEGVDVGACEPRENLREPNFLAQRS</sequence>
<organism evidence="1 2">
    <name type="scientific">Trichodelitschia bisporula</name>
    <dbReference type="NCBI Taxonomy" id="703511"/>
    <lineage>
        <taxon>Eukaryota</taxon>
        <taxon>Fungi</taxon>
        <taxon>Dikarya</taxon>
        <taxon>Ascomycota</taxon>
        <taxon>Pezizomycotina</taxon>
        <taxon>Dothideomycetes</taxon>
        <taxon>Dothideomycetes incertae sedis</taxon>
        <taxon>Phaeotrichales</taxon>
        <taxon>Phaeotrichaceae</taxon>
        <taxon>Trichodelitschia</taxon>
    </lineage>
</organism>
<evidence type="ECO:0000313" key="1">
    <source>
        <dbReference type="EMBL" id="KAF2404553.1"/>
    </source>
</evidence>
<dbReference type="Proteomes" id="UP000799640">
    <property type="component" value="Unassembled WGS sequence"/>
</dbReference>
<name>A0A6G1I8B7_9PEZI</name>
<accession>A0A6G1I8B7</accession>
<protein>
    <submittedName>
        <fullName evidence="1">Uncharacterized protein</fullName>
    </submittedName>
</protein>
<gene>
    <name evidence="1" type="ORF">EJ06DRAFT_209314</name>
</gene>
<dbReference type="EMBL" id="ML996688">
    <property type="protein sequence ID" value="KAF2404553.1"/>
    <property type="molecule type" value="Genomic_DNA"/>
</dbReference>
<dbReference type="AlphaFoldDB" id="A0A6G1I8B7"/>
<keyword evidence="2" id="KW-1185">Reference proteome</keyword>
<reference evidence="1" key="1">
    <citation type="journal article" date="2020" name="Stud. Mycol.">
        <title>101 Dothideomycetes genomes: a test case for predicting lifestyles and emergence of pathogens.</title>
        <authorList>
            <person name="Haridas S."/>
            <person name="Albert R."/>
            <person name="Binder M."/>
            <person name="Bloem J."/>
            <person name="Labutti K."/>
            <person name="Salamov A."/>
            <person name="Andreopoulos B."/>
            <person name="Baker S."/>
            <person name="Barry K."/>
            <person name="Bills G."/>
            <person name="Bluhm B."/>
            <person name="Cannon C."/>
            <person name="Castanera R."/>
            <person name="Culley D."/>
            <person name="Daum C."/>
            <person name="Ezra D."/>
            <person name="Gonzalez J."/>
            <person name="Henrissat B."/>
            <person name="Kuo A."/>
            <person name="Liang C."/>
            <person name="Lipzen A."/>
            <person name="Lutzoni F."/>
            <person name="Magnuson J."/>
            <person name="Mondo S."/>
            <person name="Nolan M."/>
            <person name="Ohm R."/>
            <person name="Pangilinan J."/>
            <person name="Park H.-J."/>
            <person name="Ramirez L."/>
            <person name="Alfaro M."/>
            <person name="Sun H."/>
            <person name="Tritt A."/>
            <person name="Yoshinaga Y."/>
            <person name="Zwiers L.-H."/>
            <person name="Turgeon B."/>
            <person name="Goodwin S."/>
            <person name="Spatafora J."/>
            <person name="Crous P."/>
            <person name="Grigoriev I."/>
        </authorList>
    </citation>
    <scope>NUCLEOTIDE SEQUENCE</scope>
    <source>
        <strain evidence="1">CBS 262.69</strain>
    </source>
</reference>
<evidence type="ECO:0000313" key="2">
    <source>
        <dbReference type="Proteomes" id="UP000799640"/>
    </source>
</evidence>
<proteinExistence type="predicted"/>